<keyword evidence="2" id="KW-1185">Reference proteome</keyword>
<dbReference type="EMBL" id="AP018174">
    <property type="protein sequence ID" value="BAY17628.1"/>
    <property type="molecule type" value="Genomic_DNA"/>
</dbReference>
<reference evidence="1 2" key="1">
    <citation type="submission" date="2017-06" db="EMBL/GenBank/DDBJ databases">
        <title>Genome sequencing of cyanobaciteial culture collection at National Institute for Environmental Studies (NIES).</title>
        <authorList>
            <person name="Hirose Y."/>
            <person name="Shimura Y."/>
            <person name="Fujisawa T."/>
            <person name="Nakamura Y."/>
            <person name="Kawachi M."/>
        </authorList>
    </citation>
    <scope>NUCLEOTIDE SEQUENCE [LARGE SCALE GENOMIC DNA]</scope>
    <source>
        <strain evidence="1 2">NIES-21</strain>
    </source>
</reference>
<name>A0A1Z4GJT9_9CYAN</name>
<dbReference type="Proteomes" id="UP000218287">
    <property type="component" value="Chromosome"/>
</dbReference>
<evidence type="ECO:0000313" key="1">
    <source>
        <dbReference type="EMBL" id="BAY17628.1"/>
    </source>
</evidence>
<organism evidence="1 2">
    <name type="scientific">Anabaenopsis circularis NIES-21</name>
    <dbReference type="NCBI Taxonomy" id="1085406"/>
    <lineage>
        <taxon>Bacteria</taxon>
        <taxon>Bacillati</taxon>
        <taxon>Cyanobacteriota</taxon>
        <taxon>Cyanophyceae</taxon>
        <taxon>Nostocales</taxon>
        <taxon>Nodulariaceae</taxon>
        <taxon>Anabaenopsis</taxon>
    </lineage>
</organism>
<sequence>MAQTTHRVDDLGIKLPITQAACKFAQQFANQQPNPVKAEQVRLNTLAIWVVNDYLQMMEIPTNLSVGDSWNPVMQLCSNVADLEITSIGRLECRPIKLDEQTCLMPPETWEDRVGYVVVQVDESLQEANLLGFIQSVNSEFLPLHQLQPLEKLIDRIAHLKTSPVQTLVNLSQWLVGQVDAAWQTVESLRELLESKPNYAFRGSVTTEESSTHQPPAPTKRAKLIDLGIQIANQPLMLIVEISPEPEMKTSIRLQLHPTGNQVYLPEGVKLTVLDESGEIFLEAQARSADNYIQLQFRGEIQEKFIVAISLDDMSIREHFII</sequence>
<protein>
    <recommendedName>
        <fullName evidence="3">DUF1822 domain-containing protein</fullName>
    </recommendedName>
</protein>
<dbReference type="Pfam" id="PF08852">
    <property type="entry name" value="DUF1822"/>
    <property type="match status" value="1"/>
</dbReference>
<dbReference type="OrthoDB" id="512705at2"/>
<evidence type="ECO:0008006" key="3">
    <source>
        <dbReference type="Google" id="ProtNLM"/>
    </source>
</evidence>
<dbReference type="InterPro" id="IPR014951">
    <property type="entry name" value="DUF1822"/>
</dbReference>
<evidence type="ECO:0000313" key="2">
    <source>
        <dbReference type="Proteomes" id="UP000218287"/>
    </source>
</evidence>
<gene>
    <name evidence="1" type="ORF">NIES21_34680</name>
</gene>
<dbReference type="AlphaFoldDB" id="A0A1Z4GJT9"/>
<accession>A0A1Z4GJT9</accession>
<proteinExistence type="predicted"/>